<dbReference type="Gene3D" id="3.40.30.10">
    <property type="entry name" value="Glutaredoxin"/>
    <property type="match status" value="1"/>
</dbReference>
<name>A0A2V1DRP7_9PLEO</name>
<dbReference type="InterPro" id="IPR004045">
    <property type="entry name" value="Glutathione_S-Trfase_N"/>
</dbReference>
<dbReference type="Proteomes" id="UP000244855">
    <property type="component" value="Unassembled WGS sequence"/>
</dbReference>
<dbReference type="STRING" id="97972.A0A2V1DRP7"/>
<dbReference type="InterPro" id="IPR036249">
    <property type="entry name" value="Thioredoxin-like_sf"/>
</dbReference>
<protein>
    <recommendedName>
        <fullName evidence="1">GST N-terminal domain-containing protein</fullName>
    </recommendedName>
</protein>
<dbReference type="AlphaFoldDB" id="A0A2V1DRP7"/>
<dbReference type="PROSITE" id="PS50404">
    <property type="entry name" value="GST_NTER"/>
    <property type="match status" value="1"/>
</dbReference>
<evidence type="ECO:0000259" key="1">
    <source>
        <dbReference type="PROSITE" id="PS50404"/>
    </source>
</evidence>
<evidence type="ECO:0000313" key="2">
    <source>
        <dbReference type="EMBL" id="PVI00699.1"/>
    </source>
</evidence>
<keyword evidence="3" id="KW-1185">Reference proteome</keyword>
<gene>
    <name evidence="2" type="ORF">DM02DRAFT_385389</name>
</gene>
<dbReference type="SUPFAM" id="SSF52833">
    <property type="entry name" value="Thioredoxin-like"/>
    <property type="match status" value="1"/>
</dbReference>
<organism evidence="2 3">
    <name type="scientific">Periconia macrospinosa</name>
    <dbReference type="NCBI Taxonomy" id="97972"/>
    <lineage>
        <taxon>Eukaryota</taxon>
        <taxon>Fungi</taxon>
        <taxon>Dikarya</taxon>
        <taxon>Ascomycota</taxon>
        <taxon>Pezizomycotina</taxon>
        <taxon>Dothideomycetes</taxon>
        <taxon>Pleosporomycetidae</taxon>
        <taxon>Pleosporales</taxon>
        <taxon>Massarineae</taxon>
        <taxon>Periconiaceae</taxon>
        <taxon>Periconia</taxon>
    </lineage>
</organism>
<sequence length="93" mass="10668">MRLIYHHGSPYTRRVYMLALELGLAQHIEFHKLVVCPVSIPGWSDKNKNSTAYNPMGKIRCLVTKDIPDGLFDSRMICEYLDSLAVVKETKDE</sequence>
<feature type="domain" description="GST N-terminal" evidence="1">
    <location>
        <begin position="1"/>
        <end position="89"/>
    </location>
</feature>
<dbReference type="Pfam" id="PF13409">
    <property type="entry name" value="GST_N_2"/>
    <property type="match status" value="1"/>
</dbReference>
<evidence type="ECO:0000313" key="3">
    <source>
        <dbReference type="Proteomes" id="UP000244855"/>
    </source>
</evidence>
<proteinExistence type="predicted"/>
<dbReference type="EMBL" id="KZ805369">
    <property type="protein sequence ID" value="PVI00699.1"/>
    <property type="molecule type" value="Genomic_DNA"/>
</dbReference>
<dbReference type="OrthoDB" id="202840at2759"/>
<accession>A0A2V1DRP7</accession>
<reference evidence="2 3" key="1">
    <citation type="journal article" date="2018" name="Sci. Rep.">
        <title>Comparative genomics provides insights into the lifestyle and reveals functional heterogeneity of dark septate endophytic fungi.</title>
        <authorList>
            <person name="Knapp D.G."/>
            <person name="Nemeth J.B."/>
            <person name="Barry K."/>
            <person name="Hainaut M."/>
            <person name="Henrissat B."/>
            <person name="Johnson J."/>
            <person name="Kuo A."/>
            <person name="Lim J.H.P."/>
            <person name="Lipzen A."/>
            <person name="Nolan M."/>
            <person name="Ohm R.A."/>
            <person name="Tamas L."/>
            <person name="Grigoriev I.V."/>
            <person name="Spatafora J.W."/>
            <person name="Nagy L.G."/>
            <person name="Kovacs G.M."/>
        </authorList>
    </citation>
    <scope>NUCLEOTIDE SEQUENCE [LARGE SCALE GENOMIC DNA]</scope>
    <source>
        <strain evidence="2 3">DSE2036</strain>
    </source>
</reference>